<dbReference type="Gene3D" id="1.10.3170.10">
    <property type="entry name" value="Recbcd, chain B, domain 2"/>
    <property type="match status" value="1"/>
</dbReference>
<dbReference type="NCBIfam" id="TIGR00609">
    <property type="entry name" value="recB"/>
    <property type="match status" value="1"/>
</dbReference>
<accession>A0ABT3PQS0</accession>
<dbReference type="InterPro" id="IPR000212">
    <property type="entry name" value="DNA_helicase_UvrD/REP"/>
</dbReference>
<dbReference type="EC" id="5.6.2.4" evidence="14"/>
<evidence type="ECO:0000256" key="4">
    <source>
        <dbReference type="ARBA" id="ARBA00022763"/>
    </source>
</evidence>
<evidence type="ECO:0000256" key="15">
    <source>
        <dbReference type="ARBA" id="ARBA00048988"/>
    </source>
</evidence>
<evidence type="ECO:0000256" key="6">
    <source>
        <dbReference type="ARBA" id="ARBA00022806"/>
    </source>
</evidence>
<dbReference type="InterPro" id="IPR004586">
    <property type="entry name" value="RecB"/>
</dbReference>
<keyword evidence="11" id="KW-0234">DNA repair</keyword>
<dbReference type="InterPro" id="IPR011604">
    <property type="entry name" value="PDDEXK-like_dom_sf"/>
</dbReference>
<dbReference type="PROSITE" id="PS51217">
    <property type="entry name" value="UVRD_HELICASE_CTER"/>
    <property type="match status" value="1"/>
</dbReference>
<keyword evidence="7" id="KW-0269">Exonuclease</keyword>
<feature type="domain" description="UvrD-like helicase C-terminal" evidence="18">
    <location>
        <begin position="481"/>
        <end position="751"/>
    </location>
</feature>
<evidence type="ECO:0000256" key="5">
    <source>
        <dbReference type="ARBA" id="ARBA00022801"/>
    </source>
</evidence>
<reference evidence="19 20" key="1">
    <citation type="submission" date="2021-03" db="EMBL/GenBank/DDBJ databases">
        <title>Aliifodinibius sp. nov., a new bacterium isolated from saline soil.</title>
        <authorList>
            <person name="Galisteo C."/>
            <person name="De La Haba R."/>
            <person name="Sanchez-Porro C."/>
            <person name="Ventosa A."/>
        </authorList>
    </citation>
    <scope>NUCLEOTIDE SEQUENCE [LARGE SCALE GENOMIC DNA]</scope>
    <source>
        <strain evidence="19 20">1BSP15-2V2</strain>
    </source>
</reference>
<evidence type="ECO:0000256" key="9">
    <source>
        <dbReference type="ARBA" id="ARBA00022842"/>
    </source>
</evidence>
<keyword evidence="3 16" id="KW-0547">Nucleotide-binding</keyword>
<evidence type="ECO:0000256" key="13">
    <source>
        <dbReference type="ARBA" id="ARBA00034617"/>
    </source>
</evidence>
<evidence type="ECO:0000256" key="14">
    <source>
        <dbReference type="ARBA" id="ARBA00034808"/>
    </source>
</evidence>
<evidence type="ECO:0000313" key="19">
    <source>
        <dbReference type="EMBL" id="MCW9708209.1"/>
    </source>
</evidence>
<dbReference type="Pfam" id="PF00580">
    <property type="entry name" value="UvrD-helicase"/>
    <property type="match status" value="1"/>
</dbReference>
<dbReference type="PROSITE" id="PS51198">
    <property type="entry name" value="UVRD_HELICASE_ATP_BIND"/>
    <property type="match status" value="1"/>
</dbReference>
<evidence type="ECO:0000256" key="10">
    <source>
        <dbReference type="ARBA" id="ARBA00023125"/>
    </source>
</evidence>
<dbReference type="PANTHER" id="PTHR11070:SF23">
    <property type="entry name" value="RECBCD ENZYME SUBUNIT RECB"/>
    <property type="match status" value="1"/>
</dbReference>
<keyword evidence="1" id="KW-0540">Nuclease</keyword>
<evidence type="ECO:0000256" key="7">
    <source>
        <dbReference type="ARBA" id="ARBA00022839"/>
    </source>
</evidence>
<evidence type="ECO:0000256" key="1">
    <source>
        <dbReference type="ARBA" id="ARBA00022722"/>
    </source>
</evidence>
<dbReference type="Pfam" id="PF13361">
    <property type="entry name" value="UvrD_C"/>
    <property type="match status" value="1"/>
</dbReference>
<keyword evidence="2" id="KW-0479">Metal-binding</keyword>
<evidence type="ECO:0000259" key="18">
    <source>
        <dbReference type="PROSITE" id="PS51217"/>
    </source>
</evidence>
<keyword evidence="12" id="KW-0413">Isomerase</keyword>
<gene>
    <name evidence="19" type="primary">recB</name>
    <name evidence="19" type="ORF">J6I44_15190</name>
</gene>
<comment type="catalytic activity">
    <reaction evidence="13">
        <text>Couples ATP hydrolysis with the unwinding of duplex DNA by translocating in the 3'-5' direction.</text>
        <dbReference type="EC" id="5.6.2.4"/>
    </reaction>
</comment>
<dbReference type="Gene3D" id="1.10.486.10">
    <property type="entry name" value="PCRA, domain 4"/>
    <property type="match status" value="1"/>
</dbReference>
<dbReference type="GO" id="GO:0008854">
    <property type="term" value="F:exodeoxyribonuclease V activity"/>
    <property type="evidence" value="ECO:0007669"/>
    <property type="project" value="UniProtKB-EC"/>
</dbReference>
<dbReference type="Gene3D" id="3.90.320.10">
    <property type="match status" value="1"/>
</dbReference>
<keyword evidence="6 16" id="KW-0347">Helicase</keyword>
<evidence type="ECO:0000259" key="17">
    <source>
        <dbReference type="PROSITE" id="PS51198"/>
    </source>
</evidence>
<evidence type="ECO:0000256" key="12">
    <source>
        <dbReference type="ARBA" id="ARBA00023235"/>
    </source>
</evidence>
<keyword evidence="20" id="KW-1185">Reference proteome</keyword>
<keyword evidence="10" id="KW-0238">DNA-binding</keyword>
<dbReference type="SUPFAM" id="SSF52980">
    <property type="entry name" value="Restriction endonuclease-like"/>
    <property type="match status" value="1"/>
</dbReference>
<keyword evidence="5 16" id="KW-0378">Hydrolase</keyword>
<evidence type="ECO:0000256" key="16">
    <source>
        <dbReference type="PROSITE-ProRule" id="PRU00560"/>
    </source>
</evidence>
<name>A0ABT3PQS0_9BACT</name>
<dbReference type="PANTHER" id="PTHR11070">
    <property type="entry name" value="UVRD / RECB / PCRA DNA HELICASE FAMILY MEMBER"/>
    <property type="match status" value="1"/>
</dbReference>
<dbReference type="Gene3D" id="3.40.50.300">
    <property type="entry name" value="P-loop containing nucleotide triphosphate hydrolases"/>
    <property type="match status" value="2"/>
</dbReference>
<evidence type="ECO:0000256" key="2">
    <source>
        <dbReference type="ARBA" id="ARBA00022723"/>
    </source>
</evidence>
<comment type="catalytic activity">
    <reaction evidence="15">
        <text>ATP + H2O = ADP + phosphate + H(+)</text>
        <dbReference type="Rhea" id="RHEA:13065"/>
        <dbReference type="ChEBI" id="CHEBI:15377"/>
        <dbReference type="ChEBI" id="CHEBI:15378"/>
        <dbReference type="ChEBI" id="CHEBI:30616"/>
        <dbReference type="ChEBI" id="CHEBI:43474"/>
        <dbReference type="ChEBI" id="CHEBI:456216"/>
        <dbReference type="EC" id="5.6.2.4"/>
    </reaction>
</comment>
<dbReference type="HAMAP" id="MF_01485">
    <property type="entry name" value="RecB"/>
    <property type="match status" value="1"/>
</dbReference>
<evidence type="ECO:0000256" key="3">
    <source>
        <dbReference type="ARBA" id="ARBA00022741"/>
    </source>
</evidence>
<dbReference type="SUPFAM" id="SSF52540">
    <property type="entry name" value="P-loop containing nucleoside triphosphate hydrolases"/>
    <property type="match status" value="1"/>
</dbReference>
<sequence length="1203" mass="138189">MQPLKPFDISLSGINLVEASAGTGKTYNIASIYVRALIEGGLSVSEILVVTFTKAATKELKDRLLSRLHESIEALLSDKEQEDQFLKELCEHVEDVPLAVQRLEQARRTFDEAAIFTIHGFCQQVLQDQAFESRALYGMEMIGDDAELLLEVIDDYWRNWVAEMSDHPYKQPLLQLMIDRGTTPESLAATLQQLVGNPYLKVLPEESANANQNETLEKLTEAYSVLQEEWQSDRQKILEMLSREEMSNYRSDWLSGWMSKMDELLSSEIPSIKIFDQFDRFTQSRINNSLKKKAEKKGVQPPQHRFFQVADQYQRLAVLLADYPTSFLLRLIDYVQDKLPQKKEELEVLSYNDLLVQLEKALCEGDRGNRLAQHLRQSYPIAMVDEFQDTDPSQYRIFQKIYSGPEDDSSALFMIGDPKQSIYSFRGADVFSYLEAKKDAVKEKTYNLGRNFRSVPGLIEGINVFFGEHEDPFVIDQIHFEPVRAGKEADEYDQLTEYGKQQAPIQFRKWGSDDKQQWSKSEAAERAAKQTADEIYRLLEGAKKKEVCIGEDPLEAKDIAVLVRSHNQGDIIKQALRQRDIKSVQYSQQSVFKSEEADHLSILLKAVVEPSNESAVMAALATPLMGCQASELLQIEEDEQQWLDLLDRFSHWHRQWNEEGFAAMFGSIMKTAGIATNVMRYANGERRLTNLLHLGELLQQEDQRLEGGGRGLLKWLARKRQEEQGDQDEEQLRLESDEGLVKIVTMHRSKGLEYPVVFCPFLWYGPRIADSGQPLTFHENGQAYMDLQGKNDSERSRKRWLSRREELAESMRLAYVAITRAEHRCYLGWCYAKKSEFSPLGYLLYGGKASTDSLQQTISEKYEPLGPQAAEQTIQKLCESYPSLFSDEIKQGETDQQLSFGEVLDEPRLKTRRFNRKGTLKPSYRISSFSALTSVMDDHDPDIPDYDQFLSIYEGVNADEEEHGQESTMFSFPKGPQPGTCIHKIFEDIDFQDLDASDEIIRQNLLTYGIDVEWMPIVKKMLATSVGKPLLNEQEGIKLAAIPEHAQVQELEFYYQTGHIETSELLEIIRPDQEVGWQQGQAAAGFLKGFIDLTFQYKGKYYILDYKTNYLGDAYEDYKESALEEEMKEASYDLQYHIYTIALHRFLKQKLSDYDYETHLGGAFYLFLRGMNEEGTEGIFFDRPDEELIEALDQYILAGGEHE</sequence>
<dbReference type="InterPro" id="IPR014016">
    <property type="entry name" value="UvrD-like_ATP-bd"/>
</dbReference>
<proteinExistence type="inferred from homology"/>
<feature type="binding site" evidence="16">
    <location>
        <begin position="19"/>
        <end position="26"/>
    </location>
    <ligand>
        <name>ATP</name>
        <dbReference type="ChEBI" id="CHEBI:30616"/>
    </ligand>
</feature>
<dbReference type="EMBL" id="JAGGJA010000011">
    <property type="protein sequence ID" value="MCW9708209.1"/>
    <property type="molecule type" value="Genomic_DNA"/>
</dbReference>
<keyword evidence="4" id="KW-0227">DNA damage</keyword>
<evidence type="ECO:0000313" key="20">
    <source>
        <dbReference type="Proteomes" id="UP001207918"/>
    </source>
</evidence>
<dbReference type="CDD" id="cd22352">
    <property type="entry name" value="RecB_C-like"/>
    <property type="match status" value="1"/>
</dbReference>
<dbReference type="RefSeq" id="WP_265766995.1">
    <property type="nucleotide sequence ID" value="NZ_JAGGJA010000011.1"/>
</dbReference>
<dbReference type="InterPro" id="IPR011335">
    <property type="entry name" value="Restrct_endonuc-II-like"/>
</dbReference>
<evidence type="ECO:0000256" key="8">
    <source>
        <dbReference type="ARBA" id="ARBA00022840"/>
    </source>
</evidence>
<dbReference type="InterPro" id="IPR014017">
    <property type="entry name" value="DNA_helicase_UvrD-like_C"/>
</dbReference>
<dbReference type="InterPro" id="IPR027417">
    <property type="entry name" value="P-loop_NTPase"/>
</dbReference>
<comment type="caution">
    <text evidence="19">The sequence shown here is derived from an EMBL/GenBank/DDBJ whole genome shotgun (WGS) entry which is preliminary data.</text>
</comment>
<organism evidence="19 20">
    <name type="scientific">Fodinibius salsisoli</name>
    <dbReference type="NCBI Taxonomy" id="2820877"/>
    <lineage>
        <taxon>Bacteria</taxon>
        <taxon>Pseudomonadati</taxon>
        <taxon>Balneolota</taxon>
        <taxon>Balneolia</taxon>
        <taxon>Balneolales</taxon>
        <taxon>Balneolaceae</taxon>
        <taxon>Fodinibius</taxon>
    </lineage>
</organism>
<evidence type="ECO:0000256" key="11">
    <source>
        <dbReference type="ARBA" id="ARBA00023204"/>
    </source>
</evidence>
<keyword evidence="8 16" id="KW-0067">ATP-binding</keyword>
<feature type="domain" description="UvrD-like helicase ATP-binding" evidence="17">
    <location>
        <begin position="1"/>
        <end position="455"/>
    </location>
</feature>
<protein>
    <recommendedName>
        <fullName evidence="14">DNA 3'-5' helicase</fullName>
        <ecNumber evidence="14">5.6.2.4</ecNumber>
    </recommendedName>
</protein>
<dbReference type="Proteomes" id="UP001207918">
    <property type="component" value="Unassembled WGS sequence"/>
</dbReference>
<keyword evidence="9" id="KW-0460">Magnesium</keyword>